<evidence type="ECO:0000313" key="1">
    <source>
        <dbReference type="EMBL" id="JAH21175.1"/>
    </source>
</evidence>
<protein>
    <submittedName>
        <fullName evidence="1">Uncharacterized protein</fullName>
    </submittedName>
</protein>
<reference evidence="1" key="1">
    <citation type="submission" date="2014-11" db="EMBL/GenBank/DDBJ databases">
        <authorList>
            <person name="Amaro Gonzalez C."/>
        </authorList>
    </citation>
    <scope>NUCLEOTIDE SEQUENCE</scope>
</reference>
<dbReference type="EMBL" id="GBXM01087402">
    <property type="protein sequence ID" value="JAH21175.1"/>
    <property type="molecule type" value="Transcribed_RNA"/>
</dbReference>
<organism evidence="1">
    <name type="scientific">Anguilla anguilla</name>
    <name type="common">European freshwater eel</name>
    <name type="synonym">Muraena anguilla</name>
    <dbReference type="NCBI Taxonomy" id="7936"/>
    <lineage>
        <taxon>Eukaryota</taxon>
        <taxon>Metazoa</taxon>
        <taxon>Chordata</taxon>
        <taxon>Craniata</taxon>
        <taxon>Vertebrata</taxon>
        <taxon>Euteleostomi</taxon>
        <taxon>Actinopterygii</taxon>
        <taxon>Neopterygii</taxon>
        <taxon>Teleostei</taxon>
        <taxon>Anguilliformes</taxon>
        <taxon>Anguillidae</taxon>
        <taxon>Anguilla</taxon>
    </lineage>
</organism>
<name>A0A0E9QY33_ANGAN</name>
<sequence>MFEKMSPL</sequence>
<accession>A0A0E9QY33</accession>
<reference evidence="1" key="2">
    <citation type="journal article" date="2015" name="Fish Shellfish Immunol.">
        <title>Early steps in the European eel (Anguilla anguilla)-Vibrio vulnificus interaction in the gills: Role of the RtxA13 toxin.</title>
        <authorList>
            <person name="Callol A."/>
            <person name="Pajuelo D."/>
            <person name="Ebbesson L."/>
            <person name="Teles M."/>
            <person name="MacKenzie S."/>
            <person name="Amaro C."/>
        </authorList>
    </citation>
    <scope>NUCLEOTIDE SEQUENCE</scope>
</reference>
<proteinExistence type="predicted"/>